<dbReference type="InterPro" id="IPR001882">
    <property type="entry name" value="Biotin_BS"/>
</dbReference>
<keyword evidence="4 8" id="KW-0276">Fatty acid metabolism</keyword>
<evidence type="ECO:0000256" key="7">
    <source>
        <dbReference type="ARBA" id="ARBA00023267"/>
    </source>
</evidence>
<dbReference type="RefSeq" id="WP_069699674.1">
    <property type="nucleotide sequence ID" value="NZ_JAGGMA010000057.1"/>
</dbReference>
<dbReference type="SUPFAM" id="SSF51230">
    <property type="entry name" value="Single hybrid motif"/>
    <property type="match status" value="1"/>
</dbReference>
<evidence type="ECO:0000256" key="8">
    <source>
        <dbReference type="RuleBase" id="RU364072"/>
    </source>
</evidence>
<evidence type="ECO:0000259" key="9">
    <source>
        <dbReference type="PROSITE" id="PS50968"/>
    </source>
</evidence>
<dbReference type="PANTHER" id="PTHR45266:SF3">
    <property type="entry name" value="OXALOACETATE DECARBOXYLASE ALPHA CHAIN"/>
    <property type="match status" value="1"/>
</dbReference>
<evidence type="ECO:0000256" key="5">
    <source>
        <dbReference type="ARBA" id="ARBA00023098"/>
    </source>
</evidence>
<evidence type="ECO:0000256" key="6">
    <source>
        <dbReference type="ARBA" id="ARBA00023160"/>
    </source>
</evidence>
<dbReference type="GO" id="GO:0009317">
    <property type="term" value="C:acetyl-CoA carboxylase complex"/>
    <property type="evidence" value="ECO:0007669"/>
    <property type="project" value="InterPro"/>
</dbReference>
<dbReference type="Pfam" id="PF00364">
    <property type="entry name" value="Biotin_lipoyl"/>
    <property type="match status" value="1"/>
</dbReference>
<dbReference type="GO" id="GO:0003989">
    <property type="term" value="F:acetyl-CoA carboxylase activity"/>
    <property type="evidence" value="ECO:0007669"/>
    <property type="project" value="InterPro"/>
</dbReference>
<keyword evidence="7 8" id="KW-0092">Biotin</keyword>
<dbReference type="PRINTS" id="PR01071">
    <property type="entry name" value="ACOABIOTINCC"/>
</dbReference>
<dbReference type="AlphaFoldDB" id="A0A1E5KU14"/>
<protein>
    <recommendedName>
        <fullName evidence="2 8">Biotin carboxyl carrier protein of acetyl-CoA carboxylase</fullName>
    </recommendedName>
</protein>
<keyword evidence="6 8" id="KW-0275">Fatty acid biosynthesis</keyword>
<dbReference type="InterPro" id="IPR000089">
    <property type="entry name" value="Biotin_lipoyl"/>
</dbReference>
<dbReference type="CDD" id="cd06850">
    <property type="entry name" value="biotinyl_domain"/>
    <property type="match status" value="1"/>
</dbReference>
<dbReference type="InterPro" id="IPR050709">
    <property type="entry name" value="Biotin_Carboxyl_Carrier/Decarb"/>
</dbReference>
<keyword evidence="3 8" id="KW-0444">Lipid biosynthesis</keyword>
<keyword evidence="11" id="KW-1185">Reference proteome</keyword>
<dbReference type="InterPro" id="IPR011053">
    <property type="entry name" value="Single_hybrid_motif"/>
</dbReference>
<evidence type="ECO:0000256" key="1">
    <source>
        <dbReference type="ARBA" id="ARBA00005194"/>
    </source>
</evidence>
<dbReference type="NCBIfam" id="TIGR00531">
    <property type="entry name" value="BCCP"/>
    <property type="match status" value="1"/>
</dbReference>
<reference evidence="10 11" key="1">
    <citation type="submission" date="2016-09" db="EMBL/GenBank/DDBJ databases">
        <authorList>
            <person name="Capua I."/>
            <person name="De Benedictis P."/>
            <person name="Joannis T."/>
            <person name="Lombin L.H."/>
            <person name="Cattoli G."/>
        </authorList>
    </citation>
    <scope>NUCLEOTIDE SEQUENCE [LARGE SCALE GENOMIC DNA]</scope>
    <source>
        <strain evidence="10 11">LMG 25899</strain>
    </source>
</reference>
<dbReference type="GO" id="GO:0006633">
    <property type="term" value="P:fatty acid biosynthetic process"/>
    <property type="evidence" value="ECO:0007669"/>
    <property type="project" value="UniProtKB-UniPathway"/>
</dbReference>
<dbReference type="Proteomes" id="UP000095256">
    <property type="component" value="Unassembled WGS sequence"/>
</dbReference>
<gene>
    <name evidence="10" type="ORF">BCR26_16850</name>
</gene>
<keyword evidence="5 8" id="KW-0443">Lipid metabolism</keyword>
<dbReference type="OrthoDB" id="9811735at2"/>
<comment type="function">
    <text evidence="8">This protein is a component of the acetyl coenzyme A carboxylase complex; first, biotin carboxylase catalyzes the carboxylation of the carrier protein and then the transcarboxylase transfers the carboxyl group to form malonyl-CoA.</text>
</comment>
<dbReference type="STRING" id="762845.BCR26_16850"/>
<dbReference type="Gene3D" id="2.40.50.100">
    <property type="match status" value="1"/>
</dbReference>
<name>A0A1E5KU14_9ENTE</name>
<sequence length="170" mass="18888">MEIREVKELLEQFDQSSLTEFSFKKDTFDLYMNKNKIAQNHPSTVNEGSNKGALTTPQQEVQMVNTNEVSEKSVNTSIEKKVEPKQLAANLEEIVSPIVGVVYLKPAPDKENFKQVGDTVKKGEVICIIEAMKLMNEITSTADGVIAEILVDNESIVEYNQPLITVAKGV</sequence>
<feature type="domain" description="Lipoyl-binding" evidence="9">
    <location>
        <begin position="91"/>
        <end position="167"/>
    </location>
</feature>
<dbReference type="InterPro" id="IPR001249">
    <property type="entry name" value="AcCoA_biotinCC"/>
</dbReference>
<dbReference type="PANTHER" id="PTHR45266">
    <property type="entry name" value="OXALOACETATE DECARBOXYLASE ALPHA CHAIN"/>
    <property type="match status" value="1"/>
</dbReference>
<dbReference type="EMBL" id="MIEK01000050">
    <property type="protein sequence ID" value="OEH81346.1"/>
    <property type="molecule type" value="Genomic_DNA"/>
</dbReference>
<evidence type="ECO:0000313" key="11">
    <source>
        <dbReference type="Proteomes" id="UP000095256"/>
    </source>
</evidence>
<accession>A0A1E5KU14</accession>
<organism evidence="10 11">
    <name type="scientific">Enterococcus rivorum</name>
    <dbReference type="NCBI Taxonomy" id="762845"/>
    <lineage>
        <taxon>Bacteria</taxon>
        <taxon>Bacillati</taxon>
        <taxon>Bacillota</taxon>
        <taxon>Bacilli</taxon>
        <taxon>Lactobacillales</taxon>
        <taxon>Enterococcaceae</taxon>
        <taxon>Enterococcus</taxon>
    </lineage>
</organism>
<evidence type="ECO:0000256" key="2">
    <source>
        <dbReference type="ARBA" id="ARBA00017562"/>
    </source>
</evidence>
<evidence type="ECO:0000256" key="4">
    <source>
        <dbReference type="ARBA" id="ARBA00022832"/>
    </source>
</evidence>
<comment type="caution">
    <text evidence="10">The sequence shown here is derived from an EMBL/GenBank/DDBJ whole genome shotgun (WGS) entry which is preliminary data.</text>
</comment>
<comment type="pathway">
    <text evidence="1 8">Lipid metabolism; fatty acid biosynthesis.</text>
</comment>
<proteinExistence type="predicted"/>
<evidence type="ECO:0000313" key="10">
    <source>
        <dbReference type="EMBL" id="OEH81346.1"/>
    </source>
</evidence>
<dbReference type="UniPathway" id="UPA00094"/>
<dbReference type="PROSITE" id="PS50968">
    <property type="entry name" value="BIOTINYL_LIPOYL"/>
    <property type="match status" value="1"/>
</dbReference>
<evidence type="ECO:0000256" key="3">
    <source>
        <dbReference type="ARBA" id="ARBA00022516"/>
    </source>
</evidence>
<dbReference type="PROSITE" id="PS00188">
    <property type="entry name" value="BIOTIN"/>
    <property type="match status" value="1"/>
</dbReference>